<dbReference type="EMBL" id="CAXAJV020001300">
    <property type="protein sequence ID" value="CAL7949898.1"/>
    <property type="molecule type" value="Genomic_DNA"/>
</dbReference>
<dbReference type="SUPFAM" id="SSF48371">
    <property type="entry name" value="ARM repeat"/>
    <property type="match status" value="1"/>
</dbReference>
<protein>
    <recommendedName>
        <fullName evidence="4">Heat shock factor 2-binding protein</fullName>
    </recommendedName>
</protein>
<gene>
    <name evidence="2" type="ORF">XYLVIOL_LOCUS9651</name>
</gene>
<name>A0ABP1PBJ4_XYLVO</name>
<feature type="coiled-coil region" evidence="1">
    <location>
        <begin position="80"/>
        <end position="121"/>
    </location>
</feature>
<proteinExistence type="predicted"/>
<dbReference type="Proteomes" id="UP001642520">
    <property type="component" value="Unassembled WGS sequence"/>
</dbReference>
<evidence type="ECO:0000313" key="3">
    <source>
        <dbReference type="Proteomes" id="UP001642520"/>
    </source>
</evidence>
<evidence type="ECO:0000313" key="2">
    <source>
        <dbReference type="EMBL" id="CAL7949898.1"/>
    </source>
</evidence>
<keyword evidence="1" id="KW-0175">Coiled coil</keyword>
<keyword evidence="3" id="KW-1185">Reference proteome</keyword>
<dbReference type="InterPro" id="IPR039584">
    <property type="entry name" value="HSF2BP"/>
</dbReference>
<organism evidence="2 3">
    <name type="scientific">Xylocopa violacea</name>
    <name type="common">Violet carpenter bee</name>
    <name type="synonym">Apis violacea</name>
    <dbReference type="NCBI Taxonomy" id="135666"/>
    <lineage>
        <taxon>Eukaryota</taxon>
        <taxon>Metazoa</taxon>
        <taxon>Ecdysozoa</taxon>
        <taxon>Arthropoda</taxon>
        <taxon>Hexapoda</taxon>
        <taxon>Insecta</taxon>
        <taxon>Pterygota</taxon>
        <taxon>Neoptera</taxon>
        <taxon>Endopterygota</taxon>
        <taxon>Hymenoptera</taxon>
        <taxon>Apocrita</taxon>
        <taxon>Aculeata</taxon>
        <taxon>Apoidea</taxon>
        <taxon>Anthophila</taxon>
        <taxon>Apidae</taxon>
        <taxon>Xylocopa</taxon>
        <taxon>Xylocopa</taxon>
    </lineage>
</organism>
<comment type="caution">
    <text evidence="2">The sequence shown here is derived from an EMBL/GenBank/DDBJ whole genome shotgun (WGS) entry which is preliminary data.</text>
</comment>
<dbReference type="InterPro" id="IPR016024">
    <property type="entry name" value="ARM-type_fold"/>
</dbReference>
<evidence type="ECO:0008006" key="4">
    <source>
        <dbReference type="Google" id="ProtNLM"/>
    </source>
</evidence>
<evidence type="ECO:0000256" key="1">
    <source>
        <dbReference type="SAM" id="Coils"/>
    </source>
</evidence>
<dbReference type="PANTHER" id="PTHR15434:SF2">
    <property type="entry name" value="HEAT SHOCK FACTOR 2-BINDING PROTEIN"/>
    <property type="match status" value="1"/>
</dbReference>
<accession>A0ABP1PBJ4</accession>
<dbReference type="PANTHER" id="PTHR15434">
    <property type="entry name" value="HEAT SHOCK FACTOR 2-BINDING PROTEIN"/>
    <property type="match status" value="1"/>
</dbReference>
<reference evidence="2 3" key="1">
    <citation type="submission" date="2024-08" db="EMBL/GenBank/DDBJ databases">
        <authorList>
            <person name="Will J Nash"/>
            <person name="Angela Man"/>
            <person name="Seanna McTaggart"/>
            <person name="Kendall Baker"/>
            <person name="Tom Barker"/>
            <person name="Leah Catchpole"/>
            <person name="Alex Durrant"/>
            <person name="Karim Gharbi"/>
            <person name="Naomi Irish"/>
            <person name="Gemy Kaithakottil"/>
            <person name="Debby Ku"/>
            <person name="Aaliyah Providence"/>
            <person name="Felix Shaw"/>
            <person name="David Swarbreck"/>
            <person name="Chris Watkins"/>
            <person name="Ann M. McCartney"/>
            <person name="Giulio Formenti"/>
            <person name="Alice Mouton"/>
            <person name="Noel Vella"/>
            <person name="Bjorn M von Reumont"/>
            <person name="Adriana Vella"/>
            <person name="Wilfried Haerty"/>
        </authorList>
    </citation>
    <scope>NUCLEOTIDE SEQUENCE [LARGE SCALE GENOMIC DNA]</scope>
</reference>
<sequence>MNVDAQEDQTNLQDEEKFLISVEDTLNIVEKSIHNFIKDVPEALVNSGLSLDLEKLNIQDGQKIQDLICSFRKSDSDRKHKEENEKISTLELECAQLRSQLHQQMDENKKAQEEIVYLREQILNQSTYCATLGAVLGNLTWRASRCPEIVEVWLSGFQNKIGEFLSITDGSFVAFINTYRNAFPPTCNVEYKFIIGLLGIVTNISATPKGREFLIIEPNGRAFIQKMLKFMPTLPLSQGSLSLKRLMLMTFYNVSMNKTGLQYLFELRIGDVLSYYLKNNSLSDEIQFLCLRILQSITYDLTNPKYIQDLITNLPIDKIDDIATSNKDEMSTVAKLVLKQLRDLQKYIGSN</sequence>